<name>A0A9E7ILS0_9CAUD</name>
<dbReference type="Proteomes" id="UP001057233">
    <property type="component" value="Segment"/>
</dbReference>
<keyword evidence="3" id="KW-1185">Reference proteome</keyword>
<evidence type="ECO:0000313" key="3">
    <source>
        <dbReference type="Proteomes" id="UP001057233"/>
    </source>
</evidence>
<accession>A0A9E7ILS0</accession>
<reference evidence="2" key="1">
    <citation type="submission" date="2022-04" db="EMBL/GenBank/DDBJ databases">
        <authorList>
            <person name="Hwangbo M."/>
            <person name="Wang B."/>
            <person name="Gill J.J."/>
            <person name="Chu K.-H."/>
            <person name="Young R."/>
        </authorList>
    </citation>
    <scope>NUCLEOTIDE SEQUENCE</scope>
</reference>
<feature type="region of interest" description="Disordered" evidence="1">
    <location>
        <begin position="112"/>
        <end position="134"/>
    </location>
</feature>
<gene>
    <name evidence="2" type="ORF">Mbo2_092</name>
</gene>
<organism evidence="2 3">
    <name type="scientific">Rhodococcus phage Mbo2</name>
    <dbReference type="NCBI Taxonomy" id="2936911"/>
    <lineage>
        <taxon>Viruses</taxon>
        <taxon>Duplodnaviria</taxon>
        <taxon>Heunggongvirae</taxon>
        <taxon>Uroviricota</taxon>
        <taxon>Caudoviricetes</taxon>
        <taxon>Caudoviricetes incertae sedis</taxon>
        <taxon>Mboduovirus</taxon>
        <taxon>Mboduovirus mbo2</taxon>
    </lineage>
</organism>
<protein>
    <submittedName>
        <fullName evidence="2">Uncharacterized protein</fullName>
    </submittedName>
</protein>
<evidence type="ECO:0000313" key="2">
    <source>
        <dbReference type="EMBL" id="URG17462.1"/>
    </source>
</evidence>
<evidence type="ECO:0000256" key="1">
    <source>
        <dbReference type="SAM" id="MobiDB-lite"/>
    </source>
</evidence>
<sequence>MKKLKAKDWSKEPLTKEEVAEINRRAVAKFKGTYGYTPGLRPIGFQGFGNQAEYNHWMKLLYTELDLFCKSREADRLLLAGSVPNRNYAQDFADRANNIEKDPLVQEAISSFPETEVHDPENSGDVVAASDLPW</sequence>
<proteinExistence type="predicted"/>
<dbReference type="EMBL" id="ON191531">
    <property type="protein sequence ID" value="URG17462.1"/>
    <property type="molecule type" value="Genomic_DNA"/>
</dbReference>